<feature type="transmembrane region" description="Helical" evidence="2">
    <location>
        <begin position="162"/>
        <end position="183"/>
    </location>
</feature>
<keyword evidence="2" id="KW-0472">Membrane</keyword>
<feature type="compositionally biased region" description="Pro residues" evidence="1">
    <location>
        <begin position="88"/>
        <end position="101"/>
    </location>
</feature>
<dbReference type="RefSeq" id="WP_184634375.1">
    <property type="nucleotide sequence ID" value="NZ_BAABKT010000014.1"/>
</dbReference>
<keyword evidence="2" id="KW-1133">Transmembrane helix</keyword>
<proteinExistence type="predicted"/>
<gene>
    <name evidence="3" type="ORF">HNR25_002012</name>
</gene>
<evidence type="ECO:0000256" key="2">
    <source>
        <dbReference type="SAM" id="Phobius"/>
    </source>
</evidence>
<comment type="caution">
    <text evidence="3">The sequence shown here is derived from an EMBL/GenBank/DDBJ whole genome shotgun (WGS) entry which is preliminary data.</text>
</comment>
<reference evidence="3 4" key="1">
    <citation type="submission" date="2020-08" db="EMBL/GenBank/DDBJ databases">
        <title>Sequencing the genomes of 1000 actinobacteria strains.</title>
        <authorList>
            <person name="Klenk H.-P."/>
        </authorList>
    </citation>
    <scope>NUCLEOTIDE SEQUENCE [LARGE SCALE GENOMIC DNA]</scope>
    <source>
        <strain evidence="3 4">DSM 44593</strain>
    </source>
</reference>
<feature type="compositionally biased region" description="Pro residues" evidence="1">
    <location>
        <begin position="21"/>
        <end position="30"/>
    </location>
</feature>
<name>A0A841EFS1_9ACTN</name>
<feature type="region of interest" description="Disordered" evidence="1">
    <location>
        <begin position="55"/>
        <end position="152"/>
    </location>
</feature>
<sequence length="188" mass="18767">MSAGTTHGGRTAPSDTLRPTAPRPGRPAPPDDSAELDEAQNAALASLIRRLAHSRPEIVAGRPPVGPPPQSCESPPRAPEPRSGAPGPHAPTRPEPEPGAPRPHGGGRADTAPPDGGDRPAEAPAPPAPRRRSSAGRSAGRSGGRADAGSRARIGARAFREFAAVACAAALAAGTAAALVRVLPVLAA</sequence>
<dbReference type="Proteomes" id="UP000578077">
    <property type="component" value="Unassembled WGS sequence"/>
</dbReference>
<feature type="region of interest" description="Disordered" evidence="1">
    <location>
        <begin position="1"/>
        <end position="40"/>
    </location>
</feature>
<protein>
    <submittedName>
        <fullName evidence="3">Uncharacterized protein</fullName>
    </submittedName>
</protein>
<feature type="compositionally biased region" description="Low complexity" evidence="1">
    <location>
        <begin position="135"/>
        <end position="152"/>
    </location>
</feature>
<dbReference type="EMBL" id="JACHLY010000001">
    <property type="protein sequence ID" value="MBB5998261.1"/>
    <property type="molecule type" value="Genomic_DNA"/>
</dbReference>
<evidence type="ECO:0000313" key="3">
    <source>
        <dbReference type="EMBL" id="MBB5998261.1"/>
    </source>
</evidence>
<organism evidence="3 4">
    <name type="scientific">Streptomonospora salina</name>
    <dbReference type="NCBI Taxonomy" id="104205"/>
    <lineage>
        <taxon>Bacteria</taxon>
        <taxon>Bacillati</taxon>
        <taxon>Actinomycetota</taxon>
        <taxon>Actinomycetes</taxon>
        <taxon>Streptosporangiales</taxon>
        <taxon>Nocardiopsidaceae</taxon>
        <taxon>Streptomonospora</taxon>
    </lineage>
</organism>
<evidence type="ECO:0000313" key="4">
    <source>
        <dbReference type="Proteomes" id="UP000578077"/>
    </source>
</evidence>
<accession>A0A841EFS1</accession>
<dbReference type="AlphaFoldDB" id="A0A841EFS1"/>
<keyword evidence="2" id="KW-0812">Transmembrane</keyword>
<evidence type="ECO:0000256" key="1">
    <source>
        <dbReference type="SAM" id="MobiDB-lite"/>
    </source>
</evidence>
<keyword evidence="4" id="KW-1185">Reference proteome</keyword>